<gene>
    <name evidence="3" type="ORF">RAG0_05537</name>
</gene>
<dbReference type="CDD" id="cd19075">
    <property type="entry name" value="AKR_AKR7A1-5"/>
    <property type="match status" value="1"/>
</dbReference>
<dbReference type="OrthoDB" id="2310150at2759"/>
<dbReference type="InterPro" id="IPR036812">
    <property type="entry name" value="NAD(P)_OxRdtase_dom_sf"/>
</dbReference>
<dbReference type="SUPFAM" id="SSF51430">
    <property type="entry name" value="NAD(P)-linked oxidoreductase"/>
    <property type="match status" value="2"/>
</dbReference>
<dbReference type="InterPro" id="IPR050523">
    <property type="entry name" value="AKR_Detox_Biosynth"/>
</dbReference>
<organism evidence="3 4">
    <name type="scientific">Rhynchosporium agropyri</name>
    <dbReference type="NCBI Taxonomy" id="914238"/>
    <lineage>
        <taxon>Eukaryota</taxon>
        <taxon>Fungi</taxon>
        <taxon>Dikarya</taxon>
        <taxon>Ascomycota</taxon>
        <taxon>Pezizomycotina</taxon>
        <taxon>Leotiomycetes</taxon>
        <taxon>Helotiales</taxon>
        <taxon>Ploettnerulaceae</taxon>
        <taxon>Rhynchosporium</taxon>
    </lineage>
</organism>
<feature type="domain" description="NADP-dependent oxidoreductase" evidence="2">
    <location>
        <begin position="53"/>
        <end position="162"/>
    </location>
</feature>
<dbReference type="Pfam" id="PF00248">
    <property type="entry name" value="Aldo_ket_red"/>
    <property type="match status" value="2"/>
</dbReference>
<dbReference type="PANTHER" id="PTHR43364">
    <property type="entry name" value="NADH-SPECIFIC METHYLGLYOXAL REDUCTASE-RELATED"/>
    <property type="match status" value="1"/>
</dbReference>
<sequence>MPLLVSNSKPRVILGTMTFGPDTSTGARITSLDDYNTFLIPCAISALHWDRIEPSADSKAFHCSDHLQAAGYNEIDTARSYVGGKQEAFTKDAHWKERGLTLATKVYPDKPGKHSPEVLTKEFNTSLKELGTDCVDIFYLHAADRSVPFAETLEAVDKLHKETFGSPKKTRIILPSFTCGHADSALGQVRTARAIELHRLVITVHGKPFLTTSNASPNTTISEDDKADGFDAQAFEVAEVVLTCKFNNWVRPTIYQGMYNAITRSLEHELIPACKKYGLDVVIYNPIAGGLFSGKYKSKDIPTQGRYRQVILQIISPTLPSLRGLKSKSAIDTAVHIGELYRKRYFKDSTFEALRVIELVVEKHGLTMVETALRWVVNHSALNVKDGTDGVIIGVSSLDQLDQNLKDCEKGPLPEEVLQALDKAWKISQPDTPNYWHLDLKYTYDTRKALLVLAK</sequence>
<keyword evidence="4" id="KW-1185">Reference proteome</keyword>
<reference evidence="4" key="1">
    <citation type="submission" date="2016-03" db="EMBL/GenBank/DDBJ databases">
        <authorList>
            <person name="Guldener U."/>
        </authorList>
    </citation>
    <scope>NUCLEOTIDE SEQUENCE [LARGE SCALE GENOMIC DNA]</scope>
    <source>
        <strain evidence="4">04CH-RAC-A.6.1</strain>
    </source>
</reference>
<name>A0A1E1KDF3_9HELO</name>
<evidence type="ECO:0000313" key="3">
    <source>
        <dbReference type="EMBL" id="CZS96087.1"/>
    </source>
</evidence>
<keyword evidence="1" id="KW-0560">Oxidoreductase</keyword>
<dbReference type="EMBL" id="FJUX01000025">
    <property type="protein sequence ID" value="CZS96087.1"/>
    <property type="molecule type" value="Genomic_DNA"/>
</dbReference>
<dbReference type="GO" id="GO:0016491">
    <property type="term" value="F:oxidoreductase activity"/>
    <property type="evidence" value="ECO:0007669"/>
    <property type="project" value="UniProtKB-KW"/>
</dbReference>
<dbReference type="Proteomes" id="UP000178912">
    <property type="component" value="Unassembled WGS sequence"/>
</dbReference>
<evidence type="ECO:0000259" key="2">
    <source>
        <dbReference type="Pfam" id="PF00248"/>
    </source>
</evidence>
<protein>
    <submittedName>
        <fullName evidence="3">Related to aflatoxin B1-aldehyde reductase GliO-like</fullName>
    </submittedName>
</protein>
<dbReference type="AlphaFoldDB" id="A0A1E1KDF3"/>
<feature type="domain" description="NADP-dependent oxidoreductase" evidence="2">
    <location>
        <begin position="244"/>
        <end position="425"/>
    </location>
</feature>
<dbReference type="Gene3D" id="3.20.20.100">
    <property type="entry name" value="NADP-dependent oxidoreductase domain"/>
    <property type="match status" value="1"/>
</dbReference>
<evidence type="ECO:0000313" key="4">
    <source>
        <dbReference type="Proteomes" id="UP000178912"/>
    </source>
</evidence>
<accession>A0A1E1KDF3</accession>
<proteinExistence type="predicted"/>
<evidence type="ECO:0000256" key="1">
    <source>
        <dbReference type="ARBA" id="ARBA00023002"/>
    </source>
</evidence>
<dbReference type="InterPro" id="IPR023210">
    <property type="entry name" value="NADP_OxRdtase_dom"/>
</dbReference>
<dbReference type="PANTHER" id="PTHR43364:SF4">
    <property type="entry name" value="NAD(P)-LINKED OXIDOREDUCTASE SUPERFAMILY PROTEIN"/>
    <property type="match status" value="1"/>
</dbReference>